<dbReference type="InterPro" id="IPR049481">
    <property type="entry name" value="SMN_G2-BD"/>
</dbReference>
<feature type="compositionally biased region" description="Polar residues" evidence="1">
    <location>
        <begin position="283"/>
        <end position="293"/>
    </location>
</feature>
<feature type="region of interest" description="Disordered" evidence="1">
    <location>
        <begin position="28"/>
        <end position="111"/>
    </location>
</feature>
<feature type="compositionally biased region" description="Polar residues" evidence="1">
    <location>
        <begin position="75"/>
        <end position="110"/>
    </location>
</feature>
<dbReference type="EMBL" id="QPKB01000006">
    <property type="protein sequence ID" value="RWR87305.1"/>
    <property type="molecule type" value="Genomic_DNA"/>
</dbReference>
<proteinExistence type="predicted"/>
<evidence type="ECO:0000313" key="4">
    <source>
        <dbReference type="Proteomes" id="UP000283530"/>
    </source>
</evidence>
<feature type="compositionally biased region" description="Basic and acidic residues" evidence="1">
    <location>
        <begin position="267"/>
        <end position="281"/>
    </location>
</feature>
<evidence type="ECO:0000259" key="2">
    <source>
        <dbReference type="Pfam" id="PF20636"/>
    </source>
</evidence>
<accession>A0A443P946</accession>
<sequence length="326" mass="35477">MGKETELWDDSALINAFENAIAKYKTMHGGTYRGNSTREEEEPEQEQEQEKEIMNGTEENVQNPTQKVTEACLFSDNTGATNELPPVQNNQLGAESSATEPNKHSSSGTDAQGALEGYLQYAEYNQKLTQYYEHMEQMQKLSDELYHASSWNYQNDIVSSGSCLQWNEWCAASQSQLPTHHGCYSYCPGSGCSCQCLSASCSPIPTCAMCDKCSSGSGTQAVLTACKADPVGSFPCSSDNILKAAKESAERAISSMKLKTSMTPGVSEEKEEKATERKEGSDTSDGSIPQNSGAETDLTVVLSAWFSAGFYTAKYLSEQSRSNSQP</sequence>
<organism evidence="3 4">
    <name type="scientific">Cinnamomum micranthum f. kanehirae</name>
    <dbReference type="NCBI Taxonomy" id="337451"/>
    <lineage>
        <taxon>Eukaryota</taxon>
        <taxon>Viridiplantae</taxon>
        <taxon>Streptophyta</taxon>
        <taxon>Embryophyta</taxon>
        <taxon>Tracheophyta</taxon>
        <taxon>Spermatophyta</taxon>
        <taxon>Magnoliopsida</taxon>
        <taxon>Magnoliidae</taxon>
        <taxon>Laurales</taxon>
        <taxon>Lauraceae</taxon>
        <taxon>Cinnamomum</taxon>
    </lineage>
</organism>
<protein>
    <submittedName>
        <fullName evidence="3">Survival motor neuron</fullName>
    </submittedName>
</protein>
<dbReference type="OrthoDB" id="197400at2759"/>
<evidence type="ECO:0000256" key="1">
    <source>
        <dbReference type="SAM" id="MobiDB-lite"/>
    </source>
</evidence>
<comment type="caution">
    <text evidence="3">The sequence shown here is derived from an EMBL/GenBank/DDBJ whole genome shotgun (WGS) entry which is preliminary data.</text>
</comment>
<dbReference type="InterPro" id="IPR040424">
    <property type="entry name" value="Smn1"/>
</dbReference>
<name>A0A443P946_9MAGN</name>
<dbReference type="CDD" id="cd22851">
    <property type="entry name" value="SMN_N"/>
    <property type="match status" value="1"/>
</dbReference>
<dbReference type="Pfam" id="PF20636">
    <property type="entry name" value="SMN_G2-BD"/>
    <property type="match status" value="1"/>
</dbReference>
<feature type="compositionally biased region" description="Polar residues" evidence="1">
    <location>
        <begin position="57"/>
        <end position="68"/>
    </location>
</feature>
<dbReference type="STRING" id="337451.A0A443P946"/>
<keyword evidence="4" id="KW-1185">Reference proteome</keyword>
<gene>
    <name evidence="3" type="ORF">CKAN_01624200</name>
</gene>
<dbReference type="PANTHER" id="PTHR39267">
    <property type="entry name" value="SURVIVAL MOTOR NEURON-LIKE PROTEIN 1"/>
    <property type="match status" value="1"/>
</dbReference>
<evidence type="ECO:0000313" key="3">
    <source>
        <dbReference type="EMBL" id="RWR87305.1"/>
    </source>
</evidence>
<dbReference type="Proteomes" id="UP000283530">
    <property type="component" value="Unassembled WGS sequence"/>
</dbReference>
<feature type="region of interest" description="Disordered" evidence="1">
    <location>
        <begin position="254"/>
        <end position="293"/>
    </location>
</feature>
<dbReference type="PANTHER" id="PTHR39267:SF1">
    <property type="entry name" value="SURVIVAL MOTOR NEURON PROTEIN"/>
    <property type="match status" value="1"/>
</dbReference>
<reference evidence="3 4" key="1">
    <citation type="journal article" date="2019" name="Nat. Plants">
        <title>Stout camphor tree genome fills gaps in understanding of flowering plant genome evolution.</title>
        <authorList>
            <person name="Chaw S.M."/>
            <person name="Liu Y.C."/>
            <person name="Wu Y.W."/>
            <person name="Wang H.Y."/>
            <person name="Lin C.I."/>
            <person name="Wu C.S."/>
            <person name="Ke H.M."/>
            <person name="Chang L.Y."/>
            <person name="Hsu C.Y."/>
            <person name="Yang H.T."/>
            <person name="Sudianto E."/>
            <person name="Hsu M.H."/>
            <person name="Wu K.P."/>
            <person name="Wang L.N."/>
            <person name="Leebens-Mack J.H."/>
            <person name="Tsai I.J."/>
        </authorList>
    </citation>
    <scope>NUCLEOTIDE SEQUENCE [LARGE SCALE GENOMIC DNA]</scope>
    <source>
        <strain evidence="4">cv. Chaw 1501</strain>
        <tissue evidence="3">Young leaves</tissue>
    </source>
</reference>
<feature type="domain" description="Survival Motor Neuron Gemin2-binding" evidence="2">
    <location>
        <begin position="1"/>
        <end position="29"/>
    </location>
</feature>
<dbReference type="AlphaFoldDB" id="A0A443P946"/>